<gene>
    <name evidence="5" type="ORF">LTLLF_138000</name>
</gene>
<proteinExistence type="predicted"/>
<dbReference type="Proteomes" id="UP000710432">
    <property type="component" value="Unassembled WGS sequence"/>
</dbReference>
<dbReference type="Gene3D" id="2.40.160.10">
    <property type="entry name" value="Porin"/>
    <property type="match status" value="1"/>
</dbReference>
<dbReference type="GO" id="GO:0005741">
    <property type="term" value="C:mitochondrial outer membrane"/>
    <property type="evidence" value="ECO:0007669"/>
    <property type="project" value="UniProtKB-SubCell"/>
</dbReference>
<dbReference type="InterPro" id="IPR023614">
    <property type="entry name" value="Porin_dom_sf"/>
</dbReference>
<dbReference type="Pfam" id="PF01459">
    <property type="entry name" value="Porin_3"/>
    <property type="match status" value="1"/>
</dbReference>
<reference evidence="5" key="1">
    <citation type="submission" date="2020-03" db="EMBL/GenBank/DDBJ databases">
        <title>Studies in the Genomics of Life Span.</title>
        <authorList>
            <person name="Glass D."/>
        </authorList>
    </citation>
    <scope>NUCLEOTIDE SEQUENCE</scope>
    <source>
        <strain evidence="5">LTLLF</strain>
        <tissue evidence="5">Muscle</tissue>
    </source>
</reference>
<comment type="subcellular location">
    <subcellularLocation>
        <location evidence="1">Mitochondrion outer membrane</location>
    </subcellularLocation>
</comment>
<keyword evidence="2" id="KW-1134">Transmembrane beta strand</keyword>
<keyword evidence="3" id="KW-1000">Mitochondrion outer membrane</keyword>
<dbReference type="InterPro" id="IPR027246">
    <property type="entry name" value="Porin_Euk/Tom40"/>
</dbReference>
<evidence type="ECO:0000256" key="4">
    <source>
        <dbReference type="SAM" id="MobiDB-lite"/>
    </source>
</evidence>
<organism evidence="5 6">
    <name type="scientific">Microtus ochrogaster</name>
    <name type="common">Prairie vole</name>
    <dbReference type="NCBI Taxonomy" id="79684"/>
    <lineage>
        <taxon>Eukaryota</taxon>
        <taxon>Metazoa</taxon>
        <taxon>Chordata</taxon>
        <taxon>Craniata</taxon>
        <taxon>Vertebrata</taxon>
        <taxon>Euteleostomi</taxon>
        <taxon>Mammalia</taxon>
        <taxon>Eutheria</taxon>
        <taxon>Euarchontoglires</taxon>
        <taxon>Glires</taxon>
        <taxon>Rodentia</taxon>
        <taxon>Myomorpha</taxon>
        <taxon>Muroidea</taxon>
        <taxon>Cricetidae</taxon>
        <taxon>Arvicolinae</taxon>
        <taxon>Microtus</taxon>
    </lineage>
</organism>
<accession>A0A8J6GN92</accession>
<keyword evidence="2" id="KW-0812">Transmembrane</keyword>
<dbReference type="EMBL" id="JAATJU010021353">
    <property type="protein sequence ID" value="KAH0513942.1"/>
    <property type="molecule type" value="Genomic_DNA"/>
</dbReference>
<name>A0A8J6GN92_MICOH</name>
<evidence type="ECO:0000256" key="1">
    <source>
        <dbReference type="ARBA" id="ARBA00004294"/>
    </source>
</evidence>
<sequence length="102" mass="11332">MALPPTYADPGKPAKDIVSKGYGFFLIKVDLKTKSETRLEFASSANTGTTKVNGSLETTYGDQFDLYREVGHRRHRGPRDHRARAARVWTEADHSSFSSNTG</sequence>
<evidence type="ECO:0000313" key="5">
    <source>
        <dbReference type="EMBL" id="KAH0513942.1"/>
    </source>
</evidence>
<evidence type="ECO:0000256" key="2">
    <source>
        <dbReference type="ARBA" id="ARBA00022452"/>
    </source>
</evidence>
<evidence type="ECO:0000256" key="3">
    <source>
        <dbReference type="ARBA" id="ARBA00022787"/>
    </source>
</evidence>
<keyword evidence="2" id="KW-0472">Membrane</keyword>
<evidence type="ECO:0000313" key="6">
    <source>
        <dbReference type="Proteomes" id="UP000710432"/>
    </source>
</evidence>
<feature type="region of interest" description="Disordered" evidence="4">
    <location>
        <begin position="72"/>
        <end position="102"/>
    </location>
</feature>
<protein>
    <submittedName>
        <fullName evidence="5">Voltage-dependent anion-selective channel protein 1</fullName>
    </submittedName>
</protein>
<dbReference type="AlphaFoldDB" id="A0A8J6GN92"/>
<comment type="caution">
    <text evidence="5">The sequence shown here is derived from an EMBL/GenBank/DDBJ whole genome shotgun (WGS) entry which is preliminary data.</text>
</comment>
<dbReference type="GO" id="GO:0055085">
    <property type="term" value="P:transmembrane transport"/>
    <property type="evidence" value="ECO:0007669"/>
    <property type="project" value="InterPro"/>
</dbReference>
<keyword evidence="3" id="KW-0496">Mitochondrion</keyword>
<feature type="compositionally biased region" description="Basic residues" evidence="4">
    <location>
        <begin position="72"/>
        <end position="85"/>
    </location>
</feature>